<evidence type="ECO:0000256" key="3">
    <source>
        <dbReference type="ARBA" id="ARBA00023001"/>
    </source>
</evidence>
<comment type="caution">
    <text evidence="13">The sequence shown here is derived from an EMBL/GenBank/DDBJ whole genome shotgun (WGS) entry which is preliminary data.</text>
</comment>
<dbReference type="GO" id="GO:0016787">
    <property type="term" value="F:hydrolase activity"/>
    <property type="evidence" value="ECO:0007669"/>
    <property type="project" value="UniProtKB-KW"/>
</dbReference>
<evidence type="ECO:0000256" key="8">
    <source>
        <dbReference type="PROSITE-ProRule" id="PRU10056"/>
    </source>
</evidence>
<dbReference type="Pfam" id="PF01341">
    <property type="entry name" value="Glyco_hydro_6"/>
    <property type="match status" value="1"/>
</dbReference>
<feature type="region of interest" description="Disordered" evidence="10">
    <location>
        <begin position="34"/>
        <end position="59"/>
    </location>
</feature>
<dbReference type="InterPro" id="IPR001524">
    <property type="entry name" value="Glyco_hydro_6_CS"/>
</dbReference>
<dbReference type="RefSeq" id="WP_192279068.1">
    <property type="nucleotide sequence ID" value="NZ_JACZDF010000003.1"/>
</dbReference>
<keyword evidence="3 9" id="KW-0136">Cellulose degradation</keyword>
<evidence type="ECO:0000256" key="7">
    <source>
        <dbReference type="ARBA" id="ARBA00023326"/>
    </source>
</evidence>
<dbReference type="EMBL" id="JACZDF010000003">
    <property type="protein sequence ID" value="MBD9699196.1"/>
    <property type="molecule type" value="Genomic_DNA"/>
</dbReference>
<evidence type="ECO:0000259" key="12">
    <source>
        <dbReference type="PROSITE" id="PS51173"/>
    </source>
</evidence>
<evidence type="ECO:0000256" key="9">
    <source>
        <dbReference type="RuleBase" id="RU361186"/>
    </source>
</evidence>
<dbReference type="PANTHER" id="PTHR34876">
    <property type="match status" value="1"/>
</dbReference>
<dbReference type="PROSITE" id="PS00655">
    <property type="entry name" value="GLYCOSYL_HYDROL_F6_1"/>
    <property type="match status" value="1"/>
</dbReference>
<evidence type="ECO:0000313" key="14">
    <source>
        <dbReference type="Proteomes" id="UP000642107"/>
    </source>
</evidence>
<evidence type="ECO:0000256" key="6">
    <source>
        <dbReference type="ARBA" id="ARBA00023295"/>
    </source>
</evidence>
<keyword evidence="5 9" id="KW-0119">Carbohydrate metabolism</keyword>
<dbReference type="PROSITE" id="PS51173">
    <property type="entry name" value="CBM2"/>
    <property type="match status" value="1"/>
</dbReference>
<dbReference type="InterPro" id="IPR001919">
    <property type="entry name" value="CBD2"/>
</dbReference>
<evidence type="ECO:0000256" key="1">
    <source>
        <dbReference type="ARBA" id="ARBA00022729"/>
    </source>
</evidence>
<dbReference type="SUPFAM" id="SSF49384">
    <property type="entry name" value="Carbohydrate-binding domain"/>
    <property type="match status" value="1"/>
</dbReference>
<name>A0ABR9DPZ8_9MICO</name>
<evidence type="ECO:0000256" key="4">
    <source>
        <dbReference type="ARBA" id="ARBA00023157"/>
    </source>
</evidence>
<feature type="active site" evidence="8">
    <location>
        <position position="266"/>
    </location>
</feature>
<reference evidence="13 14" key="1">
    <citation type="submission" date="2020-09" db="EMBL/GenBank/DDBJ databases">
        <title>Flavimobilis rhizosphaerae sp. nov., isolated from rhizosphere soil of Spartina alterniflora.</title>
        <authorList>
            <person name="Hanqin C."/>
        </authorList>
    </citation>
    <scope>NUCLEOTIDE SEQUENCE [LARGE SCALE GENOMIC DNA]</scope>
    <source>
        <strain evidence="13 14">GY 10621</strain>
    </source>
</reference>
<protein>
    <recommendedName>
        <fullName evidence="9">Glucanase</fullName>
        <ecNumber evidence="9">3.2.1.-</ecNumber>
    </recommendedName>
</protein>
<dbReference type="PIRSF" id="PIRSF001100">
    <property type="entry name" value="Beta_cellobiohydrolase"/>
    <property type="match status" value="1"/>
</dbReference>
<dbReference type="SUPFAM" id="SSF51989">
    <property type="entry name" value="Glycosyl hydrolases family 6, cellulases"/>
    <property type="match status" value="1"/>
</dbReference>
<dbReference type="PANTHER" id="PTHR34876:SF4">
    <property type="entry name" value="1,4-BETA-D-GLUCAN CELLOBIOHYDROLASE C-RELATED"/>
    <property type="match status" value="1"/>
</dbReference>
<dbReference type="InterPro" id="IPR036434">
    <property type="entry name" value="Beta_cellobiohydrolase_sf"/>
</dbReference>
<keyword evidence="2 9" id="KW-0378">Hydrolase</keyword>
<comment type="similarity">
    <text evidence="9">Belongs to the glycosyl hydrolase family 6.</text>
</comment>
<accession>A0ABR9DPZ8</accession>
<keyword evidence="7 9" id="KW-0624">Polysaccharide degradation</keyword>
<gene>
    <name evidence="13" type="ORF">IGS67_06780</name>
</gene>
<dbReference type="Pfam" id="PF00553">
    <property type="entry name" value="CBM_2"/>
    <property type="match status" value="1"/>
</dbReference>
<evidence type="ECO:0000256" key="2">
    <source>
        <dbReference type="ARBA" id="ARBA00022801"/>
    </source>
</evidence>
<dbReference type="InterPro" id="IPR016288">
    <property type="entry name" value="Beta_cellobiohydrolase"/>
</dbReference>
<keyword evidence="11" id="KW-0472">Membrane</keyword>
<dbReference type="Gene3D" id="2.60.40.290">
    <property type="match status" value="1"/>
</dbReference>
<dbReference type="InterPro" id="IPR008965">
    <property type="entry name" value="CBM2/CBM3_carb-bd_dom_sf"/>
</dbReference>
<keyword evidence="14" id="KW-1185">Reference proteome</keyword>
<dbReference type="Gene3D" id="3.20.20.40">
    <property type="entry name" value="1, 4-beta cellobiohydrolase"/>
    <property type="match status" value="1"/>
</dbReference>
<evidence type="ECO:0000256" key="5">
    <source>
        <dbReference type="ARBA" id="ARBA00023277"/>
    </source>
</evidence>
<dbReference type="Proteomes" id="UP000642107">
    <property type="component" value="Unassembled WGS sequence"/>
</dbReference>
<keyword evidence="11" id="KW-0812">Transmembrane</keyword>
<feature type="transmembrane region" description="Helical" evidence="11">
    <location>
        <begin position="7"/>
        <end position="28"/>
    </location>
</feature>
<proteinExistence type="inferred from homology"/>
<evidence type="ECO:0000256" key="10">
    <source>
        <dbReference type="SAM" id="MobiDB-lite"/>
    </source>
</evidence>
<keyword evidence="4" id="KW-1015">Disulfide bond</keyword>
<organism evidence="13 14">
    <name type="scientific">Flavimobilis rhizosphaerae</name>
    <dbReference type="NCBI Taxonomy" id="2775421"/>
    <lineage>
        <taxon>Bacteria</taxon>
        <taxon>Bacillati</taxon>
        <taxon>Actinomycetota</taxon>
        <taxon>Actinomycetes</taxon>
        <taxon>Micrococcales</taxon>
        <taxon>Jonesiaceae</taxon>
        <taxon>Flavimobilis</taxon>
    </lineage>
</organism>
<sequence>MSRRRRWIVGVTLGVVLVGVGVLVGVLVGGRDEPAQGPAASPTTPSIPTGSPTGPTEPADAAACEVDYVVRDSWADGFTVDVTVRNGAGALDGWELAWRFAGEEKVANLWNGVLLEPAAGGSGAEVRVRDAGHNAKVPRGGSITLGFVGAGASAGRPSSFTLDGHACGTEVGSTPSASSSAAPDATAATAATGFYLDPTTRAASAAAAASGEEQALLEKIARTPQAFWVTGTDPAAAAAEVRDYTTRARDDGTLGLLVVYAVPGRDCGQHSSGGVDGSAYARWVDAVADAIVGEPWVVLEPDALPMLGDCDGQGDRVGYLAYAAKALNAAGARVYVDAGHSAWLPAEEAARRLKLVGLEHVAGFALNVSNYQSTEASVAYGEKVAALAGGTHFVVDTSRNGNGSDGQWCNPPGRALGERPRLLPDDAALDALVWVKRPGESDGECQGGPAAGQWFEAQALELARGAGW</sequence>
<dbReference type="SMART" id="SM00637">
    <property type="entry name" value="CBD_II"/>
    <property type="match status" value="1"/>
</dbReference>
<evidence type="ECO:0000313" key="13">
    <source>
        <dbReference type="EMBL" id="MBD9699196.1"/>
    </source>
</evidence>
<keyword evidence="1" id="KW-0732">Signal</keyword>
<dbReference type="EC" id="3.2.1.-" evidence="9"/>
<dbReference type="PRINTS" id="PR00733">
    <property type="entry name" value="GLHYDRLASE6"/>
</dbReference>
<keyword evidence="6 9" id="KW-0326">Glycosidase</keyword>
<keyword evidence="11" id="KW-1133">Transmembrane helix</keyword>
<feature type="domain" description="CBM2" evidence="12">
    <location>
        <begin position="57"/>
        <end position="170"/>
    </location>
</feature>
<evidence type="ECO:0000256" key="11">
    <source>
        <dbReference type="SAM" id="Phobius"/>
    </source>
</evidence>
<feature type="compositionally biased region" description="Low complexity" evidence="10">
    <location>
        <begin position="37"/>
        <end position="59"/>
    </location>
</feature>
<dbReference type="InterPro" id="IPR012291">
    <property type="entry name" value="CBM2_carb-bd_dom_sf"/>
</dbReference>